<evidence type="ECO:0000256" key="1">
    <source>
        <dbReference type="SAM" id="Phobius"/>
    </source>
</evidence>
<keyword evidence="1" id="KW-0472">Membrane</keyword>
<name>A0A060RZ12_PLARE</name>
<dbReference type="Proteomes" id="UP000240500">
    <property type="component" value="Chromosome 14"/>
</dbReference>
<dbReference type="EMBL" id="LVLA01000015">
    <property type="protein sequence ID" value="KYN93796.1"/>
    <property type="molecule type" value="Genomic_DNA"/>
</dbReference>
<reference evidence="2" key="2">
    <citation type="submission" date="2014-05" db="EMBL/GenBank/DDBJ databases">
        <title>The genome sequences of chimpanzee malaria parasites reveal the path to human adaptation.</title>
        <authorList>
            <person name="Otto T.D."/>
            <person name="Rayner J.C."/>
            <person name="Boehme U."/>
            <person name="Pain A."/>
            <person name="Spottiswoode N."/>
            <person name="Sanders M."/>
            <person name="Quail M."/>
            <person name="Ollomo B."/>
            <person name="Renaud F."/>
            <person name="Thomas A.W."/>
            <person name="Prugnolle F."/>
            <person name="Conway D.J."/>
            <person name="Newbold C."/>
            <person name="Berriman M."/>
        </authorList>
    </citation>
    <scope>NUCLEOTIDE SEQUENCE [LARGE SCALE GENOMIC DNA]</scope>
    <source>
        <strain evidence="2">CDC</strain>
    </source>
</reference>
<dbReference type="KEGG" id="prei:PRSY57_1412600"/>
<dbReference type="GeneID" id="30954018"/>
<dbReference type="EMBL" id="LT969577">
    <property type="protein sequence ID" value="SOV82661.1"/>
    <property type="molecule type" value="Genomic_DNA"/>
</dbReference>
<keyword evidence="1" id="KW-1133">Transmembrane helix</keyword>
<evidence type="ECO:0000313" key="4">
    <source>
        <dbReference type="EMBL" id="SOV82661.1"/>
    </source>
</evidence>
<evidence type="ECO:0000313" key="2">
    <source>
        <dbReference type="EMBL" id="CDO66617.1"/>
    </source>
</evidence>
<sequence>MSILKFSLIPLFYNKDNFFQITKYIQSLKDPFIFFFLCIFFFIWCTLITYIYCFFKSYDLNKNVNKKK</sequence>
<reference evidence="4 7" key="4">
    <citation type="submission" date="2016-09" db="EMBL/GenBank/DDBJ databases">
        <authorList>
            <consortium name="Pathogen Informatics"/>
        </authorList>
    </citation>
    <scope>NUCLEOTIDE SEQUENCE [LARGE SCALE GENOMIC DNA]</scope>
</reference>
<evidence type="ECO:0000313" key="6">
    <source>
        <dbReference type="Proteomes" id="UP000076359"/>
    </source>
</evidence>
<organism evidence="2 5">
    <name type="scientific">Plasmodium reichenowi</name>
    <dbReference type="NCBI Taxonomy" id="5854"/>
    <lineage>
        <taxon>Eukaryota</taxon>
        <taxon>Sar</taxon>
        <taxon>Alveolata</taxon>
        <taxon>Apicomplexa</taxon>
        <taxon>Aconoidasida</taxon>
        <taxon>Haemosporida</taxon>
        <taxon>Plasmodiidae</taxon>
        <taxon>Plasmodium</taxon>
        <taxon>Plasmodium (Laverania)</taxon>
    </lineage>
</organism>
<keyword evidence="5" id="KW-1185">Reference proteome</keyword>
<dbReference type="VEuPathDB" id="PlasmoDB:PRCDC_1412600"/>
<accession>A0A060RZ12</accession>
<dbReference type="VEuPathDB" id="PlasmoDB:PRG01_1413000"/>
<reference evidence="3 6" key="3">
    <citation type="journal article" date="2016" name="Nat. Commun.">
        <title>Genomes of cryptic chimpanzee Plasmodium species reveal key evolutionary events leading to human malaria.</title>
        <authorList>
            <person name="Sundararaman S.A."/>
            <person name="Plenderleith L.J."/>
            <person name="Liu W."/>
            <person name="Loy D.E."/>
            <person name="Learn G.H."/>
            <person name="Li Y."/>
            <person name="Shaw K.S."/>
            <person name="Ayouba A."/>
            <person name="Peeters M."/>
            <person name="Speede S."/>
            <person name="Shaw G.M."/>
            <person name="Bushman F.D."/>
            <person name="Brisson D."/>
            <person name="Rayner J.C."/>
            <person name="Sharp P.M."/>
            <person name="Hahn B.H."/>
        </authorList>
    </citation>
    <scope>NUCLEOTIDE SEQUENCE [LARGE SCALE GENOMIC DNA]</scope>
    <source>
        <strain evidence="3 6">SY57</strain>
    </source>
</reference>
<reference evidence="2" key="1">
    <citation type="submission" date="2014-01" db="EMBL/GenBank/DDBJ databases">
        <authorList>
            <person name="Aslett M."/>
        </authorList>
    </citation>
    <scope>NUCLEOTIDE SEQUENCE</scope>
    <source>
        <strain evidence="2">CDC</strain>
    </source>
</reference>
<protein>
    <submittedName>
        <fullName evidence="2">Uncharacterized protein</fullName>
    </submittedName>
</protein>
<dbReference type="EMBL" id="HG810775">
    <property type="protein sequence ID" value="CDO66617.1"/>
    <property type="molecule type" value="Genomic_DNA"/>
</dbReference>
<proteinExistence type="predicted"/>
<keyword evidence="1" id="KW-0812">Transmembrane</keyword>
<dbReference type="RefSeq" id="XP_019969931.1">
    <property type="nucleotide sequence ID" value="XM_020115274.1"/>
</dbReference>
<evidence type="ECO:0000313" key="5">
    <source>
        <dbReference type="Proteomes" id="UP000027581"/>
    </source>
</evidence>
<dbReference type="Proteomes" id="UP000076359">
    <property type="component" value="Unassembled WGS sequence"/>
</dbReference>
<dbReference type="OrthoDB" id="377315at2759"/>
<evidence type="ECO:0000313" key="3">
    <source>
        <dbReference type="EMBL" id="KYN93796.1"/>
    </source>
</evidence>
<evidence type="ECO:0000313" key="7">
    <source>
        <dbReference type="Proteomes" id="UP000240500"/>
    </source>
</evidence>
<dbReference type="AlphaFoldDB" id="A0A060RZ12"/>
<gene>
    <name evidence="2" type="ORF">PRCDC_1412600</name>
    <name evidence="4" type="ORF">PRG01_1413000</name>
    <name evidence="3" type="ORF">PRSY57_1412600</name>
</gene>
<feature type="transmembrane region" description="Helical" evidence="1">
    <location>
        <begin position="32"/>
        <end position="55"/>
    </location>
</feature>
<dbReference type="Proteomes" id="UP000027581">
    <property type="component" value="Unassembled WGS sequence"/>
</dbReference>